<name>A0ABS8G6T2_9ALTE</name>
<evidence type="ECO:0000256" key="1">
    <source>
        <dbReference type="PROSITE-ProRule" id="PRU00339"/>
    </source>
</evidence>
<proteinExistence type="predicted"/>
<dbReference type="EMBL" id="JAJEWP010000001">
    <property type="protein sequence ID" value="MCC2616307.1"/>
    <property type="molecule type" value="Genomic_DNA"/>
</dbReference>
<comment type="caution">
    <text evidence="2">The sequence shown here is derived from an EMBL/GenBank/DDBJ whole genome shotgun (WGS) entry which is preliminary data.</text>
</comment>
<dbReference type="InterPro" id="IPR011990">
    <property type="entry name" value="TPR-like_helical_dom_sf"/>
</dbReference>
<dbReference type="PROSITE" id="PS50293">
    <property type="entry name" value="TPR_REGION"/>
    <property type="match status" value="1"/>
</dbReference>
<dbReference type="Pfam" id="PF13181">
    <property type="entry name" value="TPR_8"/>
    <property type="match status" value="2"/>
</dbReference>
<dbReference type="Pfam" id="PF00515">
    <property type="entry name" value="TPR_1"/>
    <property type="match status" value="1"/>
</dbReference>
<accession>A0ABS8G6T2</accession>
<gene>
    <name evidence="2" type="ORF">LJ739_08650</name>
</gene>
<dbReference type="InterPro" id="IPR027417">
    <property type="entry name" value="P-loop_NTPase"/>
</dbReference>
<dbReference type="SUPFAM" id="SSF52540">
    <property type="entry name" value="P-loop containing nucleoside triphosphate hydrolases"/>
    <property type="match status" value="1"/>
</dbReference>
<dbReference type="RefSeq" id="WP_229159272.1">
    <property type="nucleotide sequence ID" value="NZ_JAJEWP010000001.1"/>
</dbReference>
<dbReference type="PROSITE" id="PS50005">
    <property type="entry name" value="TPR"/>
    <property type="match status" value="2"/>
</dbReference>
<feature type="repeat" description="TPR" evidence="1">
    <location>
        <begin position="69"/>
        <end position="102"/>
    </location>
</feature>
<protein>
    <submittedName>
        <fullName evidence="2">Sulfotransferase</fullName>
    </submittedName>
</protein>
<dbReference type="InterPro" id="IPR019734">
    <property type="entry name" value="TPR_rpt"/>
</dbReference>
<dbReference type="Gene3D" id="3.40.50.300">
    <property type="entry name" value="P-loop containing nucleotide triphosphate hydrolases"/>
    <property type="match status" value="1"/>
</dbReference>
<dbReference type="PANTHER" id="PTHR12558">
    <property type="entry name" value="CELL DIVISION CYCLE 16,23,27"/>
    <property type="match status" value="1"/>
</dbReference>
<reference evidence="2 3" key="1">
    <citation type="submission" date="2021-10" db="EMBL/GenBank/DDBJ databases">
        <title>Draft genome of Aestuariibacter halophilus JC2043.</title>
        <authorList>
            <person name="Emsley S.A."/>
            <person name="Pfannmuller K.M."/>
            <person name="Ushijima B."/>
            <person name="Saw J.H."/>
            <person name="Videau P."/>
        </authorList>
    </citation>
    <scope>NUCLEOTIDE SEQUENCE [LARGE SCALE GENOMIC DNA]</scope>
    <source>
        <strain evidence="2 3">JC2043</strain>
    </source>
</reference>
<dbReference type="Pfam" id="PF13469">
    <property type="entry name" value="Sulfotransfer_3"/>
    <property type="match status" value="1"/>
</dbReference>
<keyword evidence="1" id="KW-0802">TPR repeat</keyword>
<sequence>MDKQLQQSMNWLNQGQPQPALDILLPLVESNPTNPRVLELVGHCYMQQGQKDKALQTFSKALELDPQNANLVASIGGIYFETNRLIEAEQCFQQALKRDPKMYRAWHFLSLTQVKLGKTSEAQQSRIHGEQTDPNRQIITQAEALRESGQINQAMNLCQQILQRAPGHPDALLFIARQLLSDGRLEQAGGALQQALKFAPNHPDLWAMMSQISGQLRYAANAVDESEQLTRLQPEDMDAWMLHASNLLEAGRFADSVKAYESALTLSEDPLPIQLQRAHVLRNLGQRELAMEAYQQCLTCEQTKGSAYWALSSFKSWQFSEEHIADMRQMQENPDIPLEQACQAGFALGMHFEKQKDYSQAYQYFSQANLNKPAAYFSPSNYQHKASAIKQAFHKGLFNDKLRLPEVDVTPIFIVGMPRAGSTLLEQILASHSQVEGTMELKTLPALARMVYQASCEKNGDKSGNMDKFTSEELAQFGDWYLRETQVYRTDKPYFIDKLPPNFQHVGLIRLILPHALVIDARRHPMDCGLGVYRQYFGHGHNFSYSQEHIGFYYNQYLSMMDHWQESIPGFVYCLQHERLLTDPKNQIRALLDFCRLPFEEACLNFHQNTRAVRTASSEQVRSPLNTKALERWKHYETQLAPLRQALGEGTLQRFANIY</sequence>
<dbReference type="SUPFAM" id="SSF48452">
    <property type="entry name" value="TPR-like"/>
    <property type="match status" value="2"/>
</dbReference>
<feature type="repeat" description="TPR" evidence="1">
    <location>
        <begin position="35"/>
        <end position="68"/>
    </location>
</feature>
<dbReference type="Proteomes" id="UP001520878">
    <property type="component" value="Unassembled WGS sequence"/>
</dbReference>
<dbReference type="Pfam" id="PF14559">
    <property type="entry name" value="TPR_19"/>
    <property type="match status" value="1"/>
</dbReference>
<evidence type="ECO:0000313" key="3">
    <source>
        <dbReference type="Proteomes" id="UP001520878"/>
    </source>
</evidence>
<evidence type="ECO:0000313" key="2">
    <source>
        <dbReference type="EMBL" id="MCC2616307.1"/>
    </source>
</evidence>
<keyword evidence="3" id="KW-1185">Reference proteome</keyword>
<dbReference type="PANTHER" id="PTHR12558:SF13">
    <property type="entry name" value="CELL DIVISION CYCLE PROTEIN 27 HOMOLOG"/>
    <property type="match status" value="1"/>
</dbReference>
<organism evidence="2 3">
    <name type="scientific">Fluctibacter halophilus</name>
    <dbReference type="NCBI Taxonomy" id="226011"/>
    <lineage>
        <taxon>Bacteria</taxon>
        <taxon>Pseudomonadati</taxon>
        <taxon>Pseudomonadota</taxon>
        <taxon>Gammaproteobacteria</taxon>
        <taxon>Alteromonadales</taxon>
        <taxon>Alteromonadaceae</taxon>
        <taxon>Fluctibacter</taxon>
    </lineage>
</organism>
<dbReference type="Pfam" id="PF13432">
    <property type="entry name" value="TPR_16"/>
    <property type="match status" value="1"/>
</dbReference>
<dbReference type="SMART" id="SM00028">
    <property type="entry name" value="TPR"/>
    <property type="match status" value="7"/>
</dbReference>
<dbReference type="Gene3D" id="1.25.40.10">
    <property type="entry name" value="Tetratricopeptide repeat domain"/>
    <property type="match status" value="2"/>
</dbReference>